<sequence>MPLIVRKGDTGTHGGQVGTGASRWRCEGAPIARVGDIYLCPEHGPNPIETGSTKWRCEGAPIARHGDVTACGAVLISGAQRWQCD</sequence>
<reference evidence="1 2" key="1">
    <citation type="submission" date="2020-08" db="EMBL/GenBank/DDBJ databases">
        <title>Genomic Encyclopedia of Type Strains, Phase IV (KMG-IV): sequencing the most valuable type-strain genomes for metagenomic binning, comparative biology and taxonomic classification.</title>
        <authorList>
            <person name="Goeker M."/>
        </authorList>
    </citation>
    <scope>NUCLEOTIDE SEQUENCE [LARGE SCALE GENOMIC DNA]</scope>
    <source>
        <strain evidence="1 2">DSM 15743</strain>
    </source>
</reference>
<keyword evidence="2" id="KW-1185">Reference proteome</keyword>
<dbReference type="EMBL" id="JACIDC010000018">
    <property type="protein sequence ID" value="MBB4042015.1"/>
    <property type="molecule type" value="Genomic_DNA"/>
</dbReference>
<protein>
    <submittedName>
        <fullName evidence="1">Putative Zn-binding protein involved in type VI secretion</fullName>
    </submittedName>
</protein>
<dbReference type="RefSeq" id="WP_027316057.1">
    <property type="nucleotide sequence ID" value="NZ_JACIDC010000018.1"/>
</dbReference>
<dbReference type="InterPro" id="IPR008727">
    <property type="entry name" value="PAAR_motif"/>
</dbReference>
<proteinExistence type="predicted"/>
<dbReference type="Proteomes" id="UP000519439">
    <property type="component" value="Unassembled WGS sequence"/>
</dbReference>
<accession>A0A7W6NA04</accession>
<organism evidence="1 2">
    <name type="scientific">Microvirga flocculans</name>
    <dbReference type="NCBI Taxonomy" id="217168"/>
    <lineage>
        <taxon>Bacteria</taxon>
        <taxon>Pseudomonadati</taxon>
        <taxon>Pseudomonadota</taxon>
        <taxon>Alphaproteobacteria</taxon>
        <taxon>Hyphomicrobiales</taxon>
        <taxon>Methylobacteriaceae</taxon>
        <taxon>Microvirga</taxon>
    </lineage>
</organism>
<dbReference type="Pfam" id="PF05488">
    <property type="entry name" value="PAAR_motif"/>
    <property type="match status" value="1"/>
</dbReference>
<dbReference type="CDD" id="cd14744">
    <property type="entry name" value="PAAR_CT_2"/>
    <property type="match status" value="1"/>
</dbReference>
<gene>
    <name evidence="1" type="ORF">GGR34_003700</name>
</gene>
<comment type="caution">
    <text evidence="1">The sequence shown here is derived from an EMBL/GenBank/DDBJ whole genome shotgun (WGS) entry which is preliminary data.</text>
</comment>
<dbReference type="Gene3D" id="2.60.200.60">
    <property type="match status" value="1"/>
</dbReference>
<name>A0A7W6NA04_9HYPH</name>
<dbReference type="AlphaFoldDB" id="A0A7W6NA04"/>
<evidence type="ECO:0000313" key="2">
    <source>
        <dbReference type="Proteomes" id="UP000519439"/>
    </source>
</evidence>
<evidence type="ECO:0000313" key="1">
    <source>
        <dbReference type="EMBL" id="MBB4042015.1"/>
    </source>
</evidence>